<feature type="domain" description="Coenzyme Q-binding protein COQ10 START" evidence="2">
    <location>
        <begin position="103"/>
        <end position="222"/>
    </location>
</feature>
<name>A0A177HR70_9ACTN</name>
<reference evidence="3 4" key="1">
    <citation type="submission" date="2015-12" db="EMBL/GenBank/DDBJ databases">
        <title>Genome sequence of Streptomyces sp. G25.</title>
        <authorList>
            <person name="Poehlein A."/>
            <person name="Roettig A."/>
            <person name="Hiessl S."/>
            <person name="Hauschild P."/>
            <person name="Schauer J."/>
            <person name="Madkour M.H."/>
            <person name="Al-Ansari A.M."/>
            <person name="Almakishah N.H."/>
            <person name="Steinbuechel A."/>
            <person name="Daniel R."/>
        </authorList>
    </citation>
    <scope>NUCLEOTIDE SEQUENCE [LARGE SCALE GENOMIC DNA]</scope>
    <source>
        <strain evidence="4">G25(2015)</strain>
    </source>
</reference>
<dbReference type="CDD" id="cd07817">
    <property type="entry name" value="SRPBCC_8"/>
    <property type="match status" value="1"/>
</dbReference>
<evidence type="ECO:0000259" key="2">
    <source>
        <dbReference type="Pfam" id="PF03364"/>
    </source>
</evidence>
<dbReference type="Gene3D" id="3.30.530.20">
    <property type="match status" value="1"/>
</dbReference>
<gene>
    <name evidence="3" type="ORF">STSP_40140</name>
</gene>
<dbReference type="STRING" id="1716141.STSP_40140"/>
<dbReference type="EMBL" id="LOHS01000088">
    <property type="protein sequence ID" value="OAH12668.1"/>
    <property type="molecule type" value="Genomic_DNA"/>
</dbReference>
<dbReference type="Proteomes" id="UP000077381">
    <property type="component" value="Unassembled WGS sequence"/>
</dbReference>
<evidence type="ECO:0000313" key="3">
    <source>
        <dbReference type="EMBL" id="OAH12668.1"/>
    </source>
</evidence>
<organism evidence="3 4">
    <name type="scientific">Streptomyces jeddahensis</name>
    <dbReference type="NCBI Taxonomy" id="1716141"/>
    <lineage>
        <taxon>Bacteria</taxon>
        <taxon>Bacillati</taxon>
        <taxon>Actinomycetota</taxon>
        <taxon>Actinomycetes</taxon>
        <taxon>Kitasatosporales</taxon>
        <taxon>Streptomycetaceae</taxon>
        <taxon>Streptomyces</taxon>
    </lineage>
</organism>
<dbReference type="Pfam" id="PF03364">
    <property type="entry name" value="Polyketide_cyc"/>
    <property type="match status" value="1"/>
</dbReference>
<dbReference type="PANTHER" id="PTHR33824">
    <property type="entry name" value="POLYKETIDE CYCLASE/DEHYDRASE AND LIPID TRANSPORT SUPERFAMILY PROTEIN"/>
    <property type="match status" value="1"/>
</dbReference>
<comment type="caution">
    <text evidence="3">The sequence shown here is derived from an EMBL/GenBank/DDBJ whole genome shotgun (WGS) entry which is preliminary data.</text>
</comment>
<feature type="region of interest" description="Disordered" evidence="1">
    <location>
        <begin position="235"/>
        <end position="347"/>
    </location>
</feature>
<evidence type="ECO:0000313" key="4">
    <source>
        <dbReference type="Proteomes" id="UP000077381"/>
    </source>
</evidence>
<dbReference type="PANTHER" id="PTHR33824:SF7">
    <property type="entry name" value="POLYKETIDE CYCLASE_DEHYDRASE AND LIPID TRANSPORT SUPERFAMILY PROTEIN"/>
    <property type="match status" value="1"/>
</dbReference>
<protein>
    <submittedName>
        <fullName evidence="3">Polyketide cyclase / dehydrase and lipid transport</fullName>
    </submittedName>
</protein>
<dbReference type="RefSeq" id="WP_067279634.1">
    <property type="nucleotide sequence ID" value="NZ_LOHS01000088.1"/>
</dbReference>
<dbReference type="InterPro" id="IPR047137">
    <property type="entry name" value="ORF3"/>
</dbReference>
<feature type="compositionally biased region" description="Acidic residues" evidence="1">
    <location>
        <begin position="258"/>
        <end position="347"/>
    </location>
</feature>
<dbReference type="InterPro" id="IPR023393">
    <property type="entry name" value="START-like_dom_sf"/>
</dbReference>
<feature type="compositionally biased region" description="Basic and acidic residues" evidence="1">
    <location>
        <begin position="235"/>
        <end position="257"/>
    </location>
</feature>
<dbReference type="PATRIC" id="fig|1716141.3.peg.4223"/>
<sequence>MAGQSVEQRATGGLGTLARDLPTERLIHDTQELIGALSGRAVSRLTERAKGGTLAGKAVLKPLLKAGVRQAADKAKEAVSGARPARSGRNALKATNIVEEIDVGVPVSVAYNQWTEFEEFPSFMKKVRTVEETSATELDWKAKIFLSTREWHSEIIEQVPDKRIVWRSKGVKGYVDGAVTFHEVAPDLTKILLVLEYHPKGLFEHTGNLWRAQGRRARLEMKHYRRHVMTRTLLHPEKVEGRRGEVHAGKVVHRDEAEREQEPEEEYAEDQEEEEEPEGEEEEEEELERDYGEEPGDAYEAEPEEGPEDEAEEDEYEDEAEGEATPEDEYPEDEDEDEEVYAEEERR</sequence>
<dbReference type="InterPro" id="IPR005031">
    <property type="entry name" value="COQ10_START"/>
</dbReference>
<evidence type="ECO:0000256" key="1">
    <source>
        <dbReference type="SAM" id="MobiDB-lite"/>
    </source>
</evidence>
<keyword evidence="4" id="KW-1185">Reference proteome</keyword>
<dbReference type="SUPFAM" id="SSF55961">
    <property type="entry name" value="Bet v1-like"/>
    <property type="match status" value="1"/>
</dbReference>
<accession>A0A177HR70</accession>
<dbReference type="AlphaFoldDB" id="A0A177HR70"/>
<dbReference type="OrthoDB" id="3695445at2"/>
<proteinExistence type="predicted"/>